<feature type="signal peptide" evidence="1">
    <location>
        <begin position="1"/>
        <end position="22"/>
    </location>
</feature>
<comment type="caution">
    <text evidence="3">The sequence shown here is derived from an EMBL/GenBank/DDBJ whole genome shotgun (WGS) entry which is preliminary data.</text>
</comment>
<dbReference type="RefSeq" id="WP_162217852.1">
    <property type="nucleotide sequence ID" value="NZ_JAAEHK010000005.1"/>
</dbReference>
<protein>
    <submittedName>
        <fullName evidence="3">ChaN family lipoprotein</fullName>
    </submittedName>
</protein>
<dbReference type="AlphaFoldDB" id="A0A7C9K596"/>
<dbReference type="InterPro" id="IPR007314">
    <property type="entry name" value="Cofac_haem-bd_dom"/>
</dbReference>
<organism evidence="3 4">
    <name type="scientific">Vreelandella alkaliphila</name>
    <dbReference type="NCBI Taxonomy" id="272774"/>
    <lineage>
        <taxon>Bacteria</taxon>
        <taxon>Pseudomonadati</taxon>
        <taxon>Pseudomonadota</taxon>
        <taxon>Gammaproteobacteria</taxon>
        <taxon>Oceanospirillales</taxon>
        <taxon>Halomonadaceae</taxon>
        <taxon>Vreelandella</taxon>
    </lineage>
</organism>
<gene>
    <name evidence="3" type="ORF">GPL32_05280</name>
</gene>
<dbReference type="Proteomes" id="UP000480312">
    <property type="component" value="Unassembled WGS sequence"/>
</dbReference>
<evidence type="ECO:0000259" key="2">
    <source>
        <dbReference type="Pfam" id="PF04187"/>
    </source>
</evidence>
<evidence type="ECO:0000256" key="1">
    <source>
        <dbReference type="SAM" id="SignalP"/>
    </source>
</evidence>
<feature type="chain" id="PRO_5028864560" evidence="1">
    <location>
        <begin position="23"/>
        <end position="298"/>
    </location>
</feature>
<dbReference type="CDD" id="cd14727">
    <property type="entry name" value="ChanN-like"/>
    <property type="match status" value="1"/>
</dbReference>
<sequence length="298" mass="32937">MGRRSTSAAVLACSLLPSMANADCPAPGQWWQSHQVVPNSSILAQAATHQVVLLGEQHDAVEHHRWQLHTLAGLHALRDDMVIGLEMLPRRAQSALDDWVAGRLTEDELLEQTRWNESWGFDATLYLPILHFARVQQIPLVALNISPALRQRLVSEGFSNVPAEQRHDIPAPQPPSDAYEERLKEAFDQHDMGDNPEMFDRFTQAQLSWDIAMAKALADASDDGTLIIGLMGLGHVLYDDGVAHQLNGLGVDRTFSLLPWEPTACETPDPDAADAVFILNPLAEENSVNNELESFGTF</sequence>
<evidence type="ECO:0000313" key="3">
    <source>
        <dbReference type="EMBL" id="NDL69921.1"/>
    </source>
</evidence>
<proteinExistence type="predicted"/>
<dbReference type="Gene3D" id="3.40.50.11550">
    <property type="match status" value="1"/>
</dbReference>
<dbReference type="OrthoDB" id="9795827at2"/>
<keyword evidence="1" id="KW-0732">Signal</keyword>
<keyword evidence="3" id="KW-0449">Lipoprotein</keyword>
<dbReference type="EMBL" id="JAAEHK010000005">
    <property type="protein sequence ID" value="NDL69921.1"/>
    <property type="molecule type" value="Genomic_DNA"/>
</dbReference>
<dbReference type="Pfam" id="PF04187">
    <property type="entry name" value="Cofac_haem_bdg"/>
    <property type="match status" value="1"/>
</dbReference>
<reference evidence="3 4" key="1">
    <citation type="submission" date="2020-01" db="EMBL/GenBank/DDBJ databases">
        <title>Whole genome sequencing of Halomonas alkaliphila strain LS44.</title>
        <authorList>
            <person name="Kumar S."/>
            <person name="Paul D."/>
            <person name="Shouche Y."/>
            <person name="Suryavanshi M.V."/>
        </authorList>
    </citation>
    <scope>NUCLEOTIDE SEQUENCE [LARGE SCALE GENOMIC DNA]</scope>
    <source>
        <strain evidence="3 4">LS44</strain>
    </source>
</reference>
<dbReference type="SUPFAM" id="SSF159501">
    <property type="entry name" value="EreA/ChaN-like"/>
    <property type="match status" value="1"/>
</dbReference>
<evidence type="ECO:0000313" key="4">
    <source>
        <dbReference type="Proteomes" id="UP000480312"/>
    </source>
</evidence>
<feature type="domain" description="Haem-binding uptake Tiki superfamily ChaN" evidence="2">
    <location>
        <begin position="43"/>
        <end position="246"/>
    </location>
</feature>
<accession>A0A7C9K596</accession>
<name>A0A7C9K596_9GAMM</name>